<dbReference type="AlphaFoldDB" id="A0A369LNK4"/>
<dbReference type="EMBL" id="PPTO01000003">
    <property type="protein sequence ID" value="RDB60249.1"/>
    <property type="molecule type" value="Genomic_DNA"/>
</dbReference>
<reference evidence="1 2" key="1">
    <citation type="journal article" date="2018" name="Elife">
        <title>Discovery and characterization of a prevalent human gut bacterial enzyme sufficient for the inactivation of a family of plant toxins.</title>
        <authorList>
            <person name="Koppel N."/>
            <person name="Bisanz J.E."/>
            <person name="Pandelia M.E."/>
            <person name="Turnbaugh P.J."/>
            <person name="Balskus E.P."/>
        </authorList>
    </citation>
    <scope>NUCLEOTIDE SEQUENCE [LARGE SCALE GENOMIC DNA]</scope>
    <source>
        <strain evidence="1 2">OB21 GAM31</strain>
    </source>
</reference>
<dbReference type="Proteomes" id="UP000253975">
    <property type="component" value="Unassembled WGS sequence"/>
</dbReference>
<evidence type="ECO:0000313" key="2">
    <source>
        <dbReference type="Proteomes" id="UP000253975"/>
    </source>
</evidence>
<organism evidence="1 2">
    <name type="scientific">Slackia isoflavoniconvertens</name>
    <dbReference type="NCBI Taxonomy" id="572010"/>
    <lineage>
        <taxon>Bacteria</taxon>
        <taxon>Bacillati</taxon>
        <taxon>Actinomycetota</taxon>
        <taxon>Coriobacteriia</taxon>
        <taxon>Eggerthellales</taxon>
        <taxon>Eggerthellaceae</taxon>
        <taxon>Slackia</taxon>
    </lineage>
</organism>
<comment type="caution">
    <text evidence="1">The sequence shown here is derived from an EMBL/GenBank/DDBJ whole genome shotgun (WGS) entry which is preliminary data.</text>
</comment>
<gene>
    <name evidence="1" type="ORF">C1881_02605</name>
</gene>
<protein>
    <submittedName>
        <fullName evidence="1">Uncharacterized protein</fullName>
    </submittedName>
</protein>
<accession>A0A369LNK4</accession>
<evidence type="ECO:0000313" key="1">
    <source>
        <dbReference type="EMBL" id="RDB60249.1"/>
    </source>
</evidence>
<sequence length="72" mass="8084">MRSDGLSQTHRASSAPLRIAAEAEFIFERDCLFVLRRYSFNLGVSAPARPPTATARYRSLRSLCARLASLHF</sequence>
<proteinExistence type="predicted"/>
<name>A0A369LNK4_9ACTN</name>